<dbReference type="PANTHER" id="PTHR45586:SF1">
    <property type="entry name" value="LIPOPOLYSACCHARIDE ASSEMBLY PROTEIN B"/>
    <property type="match status" value="1"/>
</dbReference>
<dbReference type="PROSITE" id="PS50005">
    <property type="entry name" value="TPR"/>
    <property type="match status" value="1"/>
</dbReference>
<dbReference type="PANTHER" id="PTHR45586">
    <property type="entry name" value="TPR REPEAT-CONTAINING PROTEIN PA4667"/>
    <property type="match status" value="1"/>
</dbReference>
<organism evidence="4 5">
    <name type="scientific">Dysgonomonas macrotermitis</name>
    <dbReference type="NCBI Taxonomy" id="1346286"/>
    <lineage>
        <taxon>Bacteria</taxon>
        <taxon>Pseudomonadati</taxon>
        <taxon>Bacteroidota</taxon>
        <taxon>Bacteroidia</taxon>
        <taxon>Bacteroidales</taxon>
        <taxon>Dysgonomonadaceae</taxon>
        <taxon>Dysgonomonas</taxon>
    </lineage>
</organism>
<dbReference type="InterPro" id="IPR051012">
    <property type="entry name" value="CellSynth/LPSAsmb/PSIAsmb"/>
</dbReference>
<gene>
    <name evidence="4" type="ORF">SAMN05444362_10645</name>
</gene>
<evidence type="ECO:0000313" key="5">
    <source>
        <dbReference type="Proteomes" id="UP000184480"/>
    </source>
</evidence>
<evidence type="ECO:0000256" key="3">
    <source>
        <dbReference type="PROSITE-ProRule" id="PRU00339"/>
    </source>
</evidence>
<dbReference type="RefSeq" id="WP_062183493.1">
    <property type="nucleotide sequence ID" value="NZ_BBXL01000021.1"/>
</dbReference>
<protein>
    <submittedName>
        <fullName evidence="4">Tetratricopeptide repeat-containing protein</fullName>
    </submittedName>
</protein>
<dbReference type="AlphaFoldDB" id="A0A1M5BF51"/>
<evidence type="ECO:0000256" key="1">
    <source>
        <dbReference type="ARBA" id="ARBA00022737"/>
    </source>
</evidence>
<dbReference type="InterPro" id="IPR019734">
    <property type="entry name" value="TPR_rpt"/>
</dbReference>
<keyword evidence="5" id="KW-1185">Reference proteome</keyword>
<keyword evidence="1" id="KW-0677">Repeat</keyword>
<feature type="repeat" description="TPR" evidence="3">
    <location>
        <begin position="327"/>
        <end position="360"/>
    </location>
</feature>
<reference evidence="5" key="1">
    <citation type="submission" date="2016-11" db="EMBL/GenBank/DDBJ databases">
        <authorList>
            <person name="Varghese N."/>
            <person name="Submissions S."/>
        </authorList>
    </citation>
    <scope>NUCLEOTIDE SEQUENCE [LARGE SCALE GENOMIC DNA]</scope>
    <source>
        <strain evidence="5">DSM 27370</strain>
    </source>
</reference>
<dbReference type="Pfam" id="PF13432">
    <property type="entry name" value="TPR_16"/>
    <property type="match status" value="1"/>
</dbReference>
<dbReference type="Gene3D" id="1.25.40.10">
    <property type="entry name" value="Tetratricopeptide repeat domain"/>
    <property type="match status" value="3"/>
</dbReference>
<evidence type="ECO:0000256" key="2">
    <source>
        <dbReference type="ARBA" id="ARBA00022803"/>
    </source>
</evidence>
<name>A0A1M5BF51_9BACT</name>
<accession>A0A1M5BF51</accession>
<dbReference type="InterPro" id="IPR011990">
    <property type="entry name" value="TPR-like_helical_dom_sf"/>
</dbReference>
<dbReference type="STRING" id="1346286.SAMN05444362_10645"/>
<dbReference type="SMART" id="SM00028">
    <property type="entry name" value="TPR"/>
    <property type="match status" value="4"/>
</dbReference>
<dbReference type="OrthoDB" id="994501at2"/>
<dbReference type="EMBL" id="FQUC01000006">
    <property type="protein sequence ID" value="SHF41035.1"/>
    <property type="molecule type" value="Genomic_DNA"/>
</dbReference>
<proteinExistence type="predicted"/>
<evidence type="ECO:0000313" key="4">
    <source>
        <dbReference type="EMBL" id="SHF41035.1"/>
    </source>
</evidence>
<sequence length="453" mass="52798">MRKILLIIVLAGNVLTGLYGQESEKTVDYYVENYQFQKALDEISKYPDSKELNLKRVICYKALNRYSEAIHVLSRLETDYPDDKHIKIELARCYQALSDWDKSLLYYNILVEKDSVNIYYRIQRADLLMKQERFVDALSEYNHLINNYGVDNMLSRSALCYERLNNQDSAKVYYAKAWGRDSSDVFSVSSLINLNIKTGKQTFKDAIQLSELYVKRDSTNKQVNVLNALSYYAADAYEEAVTRFSRCYSSGDSSLVVLRSLGLSYYSLGDRDNSYYFLQKAYKKDSTNINVLYALGVTANEKQNYRLGTECFETLIERVIPADFTLYQYYRNLAIAYEGQKKYQQAVDNYRKAVEYANDNQRMYLYYTIVSIYDVDLKLPQESLEYYGLYKQSLQSYYEGLFSKEQTKEIQQEINITKTKLDALDKHIARLKKSLGLADNKKKVIVSTVQINL</sequence>
<dbReference type="Proteomes" id="UP000184480">
    <property type="component" value="Unassembled WGS sequence"/>
</dbReference>
<dbReference type="SUPFAM" id="SSF48452">
    <property type="entry name" value="TPR-like"/>
    <property type="match status" value="1"/>
</dbReference>
<keyword evidence="2 3" id="KW-0802">TPR repeat</keyword>